<evidence type="ECO:0000256" key="4">
    <source>
        <dbReference type="ARBA" id="ARBA00022692"/>
    </source>
</evidence>
<dbReference type="CDD" id="cd06852">
    <property type="entry name" value="GT_MraY"/>
    <property type="match status" value="1"/>
</dbReference>
<dbReference type="PANTHER" id="PTHR22926:SF5">
    <property type="entry name" value="PHOSPHO-N-ACETYLMURAMOYL-PENTAPEPTIDE-TRANSFERASE HOMOLOG"/>
    <property type="match status" value="1"/>
</dbReference>
<comment type="similarity">
    <text evidence="2 7">Belongs to the glycosyltransferase 4 family. MraY subfamily.</text>
</comment>
<comment type="function">
    <text evidence="7">Catalyzes the initial step of the lipid cycle reactions in the biosynthesis of the cell wall peptidoglycan: transfers peptidoglycan precursor phospho-MurNAc-pentapeptide from UDP-MurNAc-pentapeptide onto the lipid carrier undecaprenyl phosphate, yielding undecaprenyl-pyrophosphoryl-MurNAc-pentapeptide, known as lipid I.</text>
</comment>
<dbReference type="GO" id="GO:0005886">
    <property type="term" value="C:plasma membrane"/>
    <property type="evidence" value="ECO:0007669"/>
    <property type="project" value="UniProtKB-SubCell"/>
</dbReference>
<dbReference type="GO" id="GO:0009252">
    <property type="term" value="P:peptidoglycan biosynthetic process"/>
    <property type="evidence" value="ECO:0007669"/>
    <property type="project" value="UniProtKB-UniRule"/>
</dbReference>
<proteinExistence type="inferred from homology"/>
<dbReference type="InterPro" id="IPR003524">
    <property type="entry name" value="PNAcMuramoyl-5peptid_Trfase"/>
</dbReference>
<keyword evidence="7" id="KW-0133">Cell shape</keyword>
<dbReference type="GO" id="GO:0008963">
    <property type="term" value="F:phospho-N-acetylmuramoyl-pentapeptide-transferase activity"/>
    <property type="evidence" value="ECO:0007669"/>
    <property type="project" value="UniProtKB-UniRule"/>
</dbReference>
<evidence type="ECO:0000256" key="5">
    <source>
        <dbReference type="ARBA" id="ARBA00022989"/>
    </source>
</evidence>
<protein>
    <recommendedName>
        <fullName evidence="7 8">Phospho-N-acetylmuramoyl-pentapeptide-transferase</fullName>
        <ecNumber evidence="7 8">2.7.8.13</ecNumber>
    </recommendedName>
    <alternativeName>
        <fullName evidence="7">UDP-MurNAc-pentapeptide phosphotransferase</fullName>
    </alternativeName>
</protein>
<evidence type="ECO:0000313" key="11">
    <source>
        <dbReference type="Proteomes" id="UP000177610"/>
    </source>
</evidence>
<keyword evidence="4 7" id="KW-0812">Transmembrane</keyword>
<feature type="binding site" evidence="9">
    <location>
        <position position="254"/>
    </location>
    <ligand>
        <name>Mg(2+)</name>
        <dbReference type="ChEBI" id="CHEBI:18420"/>
    </ligand>
</feature>
<keyword evidence="7 9" id="KW-0479">Metal-binding</keyword>
<dbReference type="PANTHER" id="PTHR22926">
    <property type="entry name" value="PHOSPHO-N-ACETYLMURAMOYL-PENTAPEPTIDE-TRANSFERASE"/>
    <property type="match status" value="1"/>
</dbReference>
<comment type="pathway">
    <text evidence="7">Cell wall biogenesis; peptidoglycan biosynthesis.</text>
</comment>
<dbReference type="Pfam" id="PF00953">
    <property type="entry name" value="Glycos_transf_4"/>
    <property type="match status" value="1"/>
</dbReference>
<evidence type="ECO:0000256" key="3">
    <source>
        <dbReference type="ARBA" id="ARBA00022679"/>
    </source>
</evidence>
<feature type="transmembrane region" description="Helical" evidence="7">
    <location>
        <begin position="141"/>
        <end position="157"/>
    </location>
</feature>
<comment type="caution">
    <text evidence="10">The sequence shown here is derived from an EMBL/GenBank/DDBJ whole genome shotgun (WGS) entry which is preliminary data.</text>
</comment>
<comment type="subcellular location">
    <subcellularLocation>
        <location evidence="7">Cell membrane</location>
        <topology evidence="7">Multi-pass membrane protein</topology>
    </subcellularLocation>
    <subcellularLocation>
        <location evidence="1">Membrane</location>
        <topology evidence="1">Multi-pass membrane protein</topology>
    </subcellularLocation>
</comment>
<keyword evidence="7" id="KW-0961">Cell wall biogenesis/degradation</keyword>
<sequence>MTSADALIKIFSLAAISFAVAISLTPIFTNFVYKHKFGKKIRAEGDTPFYTKLHEKKNGTPTMGGVLIWFTTLALAAIFWFLDRVLGFELFHKLNFLTRQQTLLPLGVLGAAAVLGLLDDYLGIKGAGGGKGGGLRMRHRLLFYTLIAIIGAYWFYYKLQFDILHIPGVGDLVIGAWIVPLFIFVVIATSFSVNQTDGLDGLAGGVLAVAFLSYGLIAFLQGRFELAALAGVIGGALLAFLWFNIFPARFFMGDTGSMSLGTVLAVIAFLTNSVIVLPLIGFVLVLESISTLLQWTWRHTTGRKLFLSSPLHHHFEAKGWPETKVTMRLWVVSVVFAIVGVAVNLIGR</sequence>
<feature type="transmembrane region" description="Helical" evidence="7">
    <location>
        <begin position="329"/>
        <end position="347"/>
    </location>
</feature>
<dbReference type="GO" id="GO:0008360">
    <property type="term" value="P:regulation of cell shape"/>
    <property type="evidence" value="ECO:0007669"/>
    <property type="project" value="UniProtKB-KW"/>
</dbReference>
<feature type="transmembrane region" description="Helical" evidence="7">
    <location>
        <begin position="163"/>
        <end position="187"/>
    </location>
</feature>
<keyword evidence="5 7" id="KW-1133">Transmembrane helix</keyword>
<dbReference type="HAMAP" id="MF_00038">
    <property type="entry name" value="MraY"/>
    <property type="match status" value="1"/>
</dbReference>
<evidence type="ECO:0000256" key="6">
    <source>
        <dbReference type="ARBA" id="ARBA00023136"/>
    </source>
</evidence>
<evidence type="ECO:0000313" key="10">
    <source>
        <dbReference type="EMBL" id="OGE74139.1"/>
    </source>
</evidence>
<dbReference type="GO" id="GO:0051992">
    <property type="term" value="F:UDP-N-acetylmuramoyl-L-alanyl-D-glutamyl-meso-2,6-diaminopimelyl-D-alanyl-D-alanine:undecaprenyl-phosphate transferase activity"/>
    <property type="evidence" value="ECO:0007669"/>
    <property type="project" value="RHEA"/>
</dbReference>
<comment type="cofactor">
    <cofactor evidence="7 9">
        <name>Mg(2+)</name>
        <dbReference type="ChEBI" id="CHEBI:18420"/>
    </cofactor>
</comment>
<feature type="transmembrane region" description="Helical" evidence="7">
    <location>
        <begin position="226"/>
        <end position="246"/>
    </location>
</feature>
<dbReference type="Pfam" id="PF10555">
    <property type="entry name" value="MraY_sig1"/>
    <property type="match status" value="1"/>
</dbReference>
<feature type="transmembrane region" description="Helical" evidence="7">
    <location>
        <begin position="199"/>
        <end position="220"/>
    </location>
</feature>
<dbReference type="InterPro" id="IPR000715">
    <property type="entry name" value="Glycosyl_transferase_4"/>
</dbReference>
<dbReference type="GO" id="GO:0046872">
    <property type="term" value="F:metal ion binding"/>
    <property type="evidence" value="ECO:0007669"/>
    <property type="project" value="UniProtKB-KW"/>
</dbReference>
<reference evidence="10 11" key="1">
    <citation type="journal article" date="2016" name="Nat. Commun.">
        <title>Thousands of microbial genomes shed light on interconnected biogeochemical processes in an aquifer system.</title>
        <authorList>
            <person name="Anantharaman K."/>
            <person name="Brown C.T."/>
            <person name="Hug L.A."/>
            <person name="Sharon I."/>
            <person name="Castelle C.J."/>
            <person name="Probst A.J."/>
            <person name="Thomas B.C."/>
            <person name="Singh A."/>
            <person name="Wilkins M.J."/>
            <person name="Karaoz U."/>
            <person name="Brodie E.L."/>
            <person name="Williams K.H."/>
            <person name="Hubbard S.S."/>
            <person name="Banfield J.F."/>
        </authorList>
    </citation>
    <scope>NUCLEOTIDE SEQUENCE [LARGE SCALE GENOMIC DNA]</scope>
</reference>
<dbReference type="UniPathway" id="UPA00219"/>
<feature type="transmembrane region" description="Helical" evidence="7">
    <location>
        <begin position="102"/>
        <end position="121"/>
    </location>
</feature>
<keyword evidence="7" id="KW-1003">Cell membrane</keyword>
<evidence type="ECO:0000256" key="2">
    <source>
        <dbReference type="ARBA" id="ARBA00005583"/>
    </source>
</evidence>
<feature type="transmembrane region" description="Helical" evidence="7">
    <location>
        <begin position="6"/>
        <end position="33"/>
    </location>
</feature>
<keyword evidence="7" id="KW-0131">Cell cycle</keyword>
<gene>
    <name evidence="7" type="primary">mraY</name>
    <name evidence="10" type="ORF">A2717_01135</name>
</gene>
<keyword evidence="3 7" id="KW-0808">Transferase</keyword>
<dbReference type="GO" id="GO:0051301">
    <property type="term" value="P:cell division"/>
    <property type="evidence" value="ECO:0007669"/>
    <property type="project" value="UniProtKB-KW"/>
</dbReference>
<comment type="catalytic activity">
    <reaction evidence="7">
        <text>UDP-N-acetyl-alpha-D-muramoyl-L-alanyl-gamma-D-glutamyl-meso-2,6-diaminopimeloyl-D-alanyl-D-alanine + di-trans,octa-cis-undecaprenyl phosphate = di-trans,octa-cis-undecaprenyl diphospho-N-acetyl-alpha-D-muramoyl-L-alanyl-D-glutamyl-meso-2,6-diaminopimeloyl-D-alanyl-D-alanine + UMP</text>
        <dbReference type="Rhea" id="RHEA:28386"/>
        <dbReference type="ChEBI" id="CHEBI:57865"/>
        <dbReference type="ChEBI" id="CHEBI:60392"/>
        <dbReference type="ChEBI" id="CHEBI:61386"/>
        <dbReference type="ChEBI" id="CHEBI:61387"/>
        <dbReference type="EC" id="2.7.8.13"/>
    </reaction>
</comment>
<dbReference type="GO" id="GO:0071555">
    <property type="term" value="P:cell wall organization"/>
    <property type="evidence" value="ECO:0007669"/>
    <property type="project" value="UniProtKB-KW"/>
</dbReference>
<dbReference type="Proteomes" id="UP000177610">
    <property type="component" value="Unassembled WGS sequence"/>
</dbReference>
<name>A0A1F5N934_9BACT</name>
<feature type="transmembrane region" description="Helical" evidence="7">
    <location>
        <begin position="258"/>
        <end position="286"/>
    </location>
</feature>
<dbReference type="STRING" id="1817821.A2717_01135"/>
<dbReference type="AlphaFoldDB" id="A0A1F5N934"/>
<evidence type="ECO:0000256" key="9">
    <source>
        <dbReference type="PIRSR" id="PIRSR600715-1"/>
    </source>
</evidence>
<evidence type="ECO:0000256" key="7">
    <source>
        <dbReference type="HAMAP-Rule" id="MF_00038"/>
    </source>
</evidence>
<feature type="transmembrane region" description="Helical" evidence="7">
    <location>
        <begin position="62"/>
        <end position="82"/>
    </location>
</feature>
<feature type="binding site" evidence="9">
    <location>
        <position position="194"/>
    </location>
    <ligand>
        <name>Mg(2+)</name>
        <dbReference type="ChEBI" id="CHEBI:18420"/>
    </ligand>
</feature>
<organism evidence="10 11">
    <name type="scientific">Candidatus Doudnabacteria bacterium RIFCSPHIGHO2_01_FULL_41_86</name>
    <dbReference type="NCBI Taxonomy" id="1817821"/>
    <lineage>
        <taxon>Bacteria</taxon>
        <taxon>Candidatus Doudnaibacteriota</taxon>
    </lineage>
</organism>
<evidence type="ECO:0000256" key="1">
    <source>
        <dbReference type="ARBA" id="ARBA00004141"/>
    </source>
</evidence>
<dbReference type="NCBIfam" id="TIGR00445">
    <property type="entry name" value="mraY"/>
    <property type="match status" value="1"/>
</dbReference>
<evidence type="ECO:0000256" key="8">
    <source>
        <dbReference type="NCBIfam" id="TIGR00445"/>
    </source>
</evidence>
<keyword evidence="7" id="KW-0573">Peptidoglycan synthesis</keyword>
<dbReference type="InterPro" id="IPR018480">
    <property type="entry name" value="PNAcMuramoyl-5peptid_Trfase_CS"/>
</dbReference>
<keyword evidence="7 9" id="KW-0460">Magnesium</keyword>
<keyword evidence="6 7" id="KW-0472">Membrane</keyword>
<dbReference type="EMBL" id="MFEH01000001">
    <property type="protein sequence ID" value="OGE74139.1"/>
    <property type="molecule type" value="Genomic_DNA"/>
</dbReference>
<accession>A0A1F5N934</accession>
<dbReference type="EC" id="2.7.8.13" evidence="7 8"/>
<keyword evidence="7" id="KW-0132">Cell division</keyword>